<feature type="transmembrane region" description="Helical" evidence="1">
    <location>
        <begin position="294"/>
        <end position="316"/>
    </location>
</feature>
<dbReference type="EMBL" id="PIUK01000016">
    <property type="protein sequence ID" value="MBY6275187.1"/>
    <property type="molecule type" value="Genomic_DNA"/>
</dbReference>
<feature type="transmembrane region" description="Helical" evidence="1">
    <location>
        <begin position="31"/>
        <end position="49"/>
    </location>
</feature>
<evidence type="ECO:0000313" key="2">
    <source>
        <dbReference type="EMBL" id="MBY6275187.1"/>
    </source>
</evidence>
<protein>
    <submittedName>
        <fullName evidence="2">Cation transporter</fullName>
    </submittedName>
</protein>
<organism evidence="2 3">
    <name type="scientific">Symbiobacterium thermophilum</name>
    <dbReference type="NCBI Taxonomy" id="2734"/>
    <lineage>
        <taxon>Bacteria</taxon>
        <taxon>Bacillati</taxon>
        <taxon>Bacillota</taxon>
        <taxon>Clostridia</taxon>
        <taxon>Eubacteriales</taxon>
        <taxon>Symbiobacteriaceae</taxon>
        <taxon>Symbiobacterium</taxon>
    </lineage>
</organism>
<accession>A0A953I1G2</accession>
<feature type="transmembrane region" description="Helical" evidence="1">
    <location>
        <begin position="90"/>
        <end position="117"/>
    </location>
</feature>
<keyword evidence="1" id="KW-1133">Transmembrane helix</keyword>
<dbReference type="AlphaFoldDB" id="A0A953I1G2"/>
<dbReference type="Proteomes" id="UP000732377">
    <property type="component" value="Unassembled WGS sequence"/>
</dbReference>
<evidence type="ECO:0000313" key="3">
    <source>
        <dbReference type="Proteomes" id="UP000732377"/>
    </source>
</evidence>
<feature type="transmembrane region" description="Helical" evidence="1">
    <location>
        <begin position="61"/>
        <end position="78"/>
    </location>
</feature>
<reference evidence="2" key="1">
    <citation type="submission" date="2017-11" db="EMBL/GenBank/DDBJ databases">
        <title>Three new genomes from thermophilic consortium.</title>
        <authorList>
            <person name="Quaggio R."/>
            <person name="Amgarten D."/>
            <person name="Setubal J.C."/>
        </authorList>
    </citation>
    <scope>NUCLEOTIDE SEQUENCE</scope>
    <source>
        <strain evidence="2">ZCTH01-B2</strain>
    </source>
</reference>
<name>A0A953I1G2_SYMTR</name>
<feature type="transmembrane region" description="Helical" evidence="1">
    <location>
        <begin position="227"/>
        <end position="244"/>
    </location>
</feature>
<keyword evidence="1" id="KW-0812">Transmembrane</keyword>
<dbReference type="InterPro" id="IPR012443">
    <property type="entry name" value="DUF1646"/>
</dbReference>
<proteinExistence type="predicted"/>
<feature type="transmembrane region" description="Helical" evidence="1">
    <location>
        <begin position="328"/>
        <end position="348"/>
    </location>
</feature>
<feature type="transmembrane region" description="Helical" evidence="1">
    <location>
        <begin position="178"/>
        <end position="198"/>
    </location>
</feature>
<dbReference type="Pfam" id="PF07854">
    <property type="entry name" value="DUF1646"/>
    <property type="match status" value="1"/>
</dbReference>
<feature type="transmembrane region" description="Helical" evidence="1">
    <location>
        <begin position="6"/>
        <end position="24"/>
    </location>
</feature>
<gene>
    <name evidence="2" type="ORF">CWE10_03075</name>
</gene>
<dbReference type="PIRSF" id="PIRSF019205">
    <property type="entry name" value="DUF1646"/>
    <property type="match status" value="1"/>
</dbReference>
<feature type="transmembrane region" description="Helical" evidence="1">
    <location>
        <begin position="137"/>
        <end position="157"/>
    </location>
</feature>
<evidence type="ECO:0000256" key="1">
    <source>
        <dbReference type="SAM" id="Phobius"/>
    </source>
</evidence>
<sequence length="349" mass="37083">MADTYAIPGLVVILLLVLILPFAFKAVEHQLEIFLFIMGVSAALVSGIMDQHLIMKALEEPIMITAAVLIAGILFKLLQTKLQAGIRAILRVVPFPVFVFLVVTILGLVSSVITAIIASLVLVEVVGAMRLDRKTEVNLVILACFSIGLGAALTPLGEPLATIAISKMGGDFWYLMRTIGIYVIPTVVALGILGAVFLKGGRQEAAAQAEGPGLTEQTADGESFKDVIVRALKIYLFVMALTFLGDGFKPLIDRYVLGLPSAALYWINMLSAVLDNATLTAAELSPAMAPAQVKAVLMGLLISGGMLIPGNIPNIVSASKLKIGSREWARTGVPLGLALMVIFFFVVVL</sequence>
<dbReference type="RefSeq" id="WP_273377883.1">
    <property type="nucleotide sequence ID" value="NZ_PIUK01000016.1"/>
</dbReference>
<comment type="caution">
    <text evidence="2">The sequence shown here is derived from an EMBL/GenBank/DDBJ whole genome shotgun (WGS) entry which is preliminary data.</text>
</comment>
<keyword evidence="1" id="KW-0472">Membrane</keyword>
<feature type="transmembrane region" description="Helical" evidence="1">
    <location>
        <begin position="256"/>
        <end position="274"/>
    </location>
</feature>